<dbReference type="PANTHER" id="PTHR11129">
    <property type="entry name" value="PROTEIN FARNESYLTRANSFERASE ALPHA SUBUNIT/RAB GERANYLGERANYL TRANSFERASE ALPHA SUBUNIT"/>
    <property type="match status" value="1"/>
</dbReference>
<evidence type="ECO:0000256" key="3">
    <source>
        <dbReference type="ARBA" id="ARBA00014772"/>
    </source>
</evidence>
<dbReference type="AlphaFoldDB" id="A0AAV7YNH0"/>
<dbReference type="Gene3D" id="1.25.40.120">
    <property type="entry name" value="Protein prenylyltransferase"/>
    <property type="match status" value="1"/>
</dbReference>
<reference evidence="11" key="1">
    <citation type="submission" date="2022-08" db="EMBL/GenBank/DDBJ databases">
        <title>Novel sulphate-reducing endosymbionts in the free-living metamonad Anaeramoeba.</title>
        <authorList>
            <person name="Jerlstrom-Hultqvist J."/>
            <person name="Cepicka I."/>
            <person name="Gallot-Lavallee L."/>
            <person name="Salas-Leiva D."/>
            <person name="Curtis B.A."/>
            <person name="Zahonova K."/>
            <person name="Pipaliya S."/>
            <person name="Dacks J."/>
            <person name="Roger A.J."/>
        </authorList>
    </citation>
    <scope>NUCLEOTIDE SEQUENCE</scope>
    <source>
        <strain evidence="11">Busselton2</strain>
    </source>
</reference>
<comment type="similarity">
    <text evidence="1 9">Belongs to the protein prenyltransferase subunit alpha family.</text>
</comment>
<evidence type="ECO:0000256" key="4">
    <source>
        <dbReference type="ARBA" id="ARBA00022602"/>
    </source>
</evidence>
<keyword evidence="4 9" id="KW-0637">Prenyltransferase</keyword>
<dbReference type="EMBL" id="JANTQA010000051">
    <property type="protein sequence ID" value="KAJ3430181.1"/>
    <property type="molecule type" value="Genomic_DNA"/>
</dbReference>
<evidence type="ECO:0000256" key="2">
    <source>
        <dbReference type="ARBA" id="ARBA00012656"/>
    </source>
</evidence>
<dbReference type="SUPFAM" id="SSF48439">
    <property type="entry name" value="Protein prenylyltransferase"/>
    <property type="match status" value="1"/>
</dbReference>
<dbReference type="InterPro" id="IPR002088">
    <property type="entry name" value="Prenyl_trans_a"/>
</dbReference>
<dbReference type="Pfam" id="PF01239">
    <property type="entry name" value="PPTA"/>
    <property type="match status" value="4"/>
</dbReference>
<protein>
    <recommendedName>
        <fullName evidence="3 9">Geranylgeranyl transferase type-2 subunit alpha</fullName>
        <ecNumber evidence="2 9">2.5.1.60</ecNumber>
    </recommendedName>
    <alternativeName>
        <fullName evidence="7 9">Geranylgeranyl transferase type II subunit alpha</fullName>
    </alternativeName>
</protein>
<dbReference type="PANTHER" id="PTHR11129:SF2">
    <property type="entry name" value="GERANYLGERANYL TRANSFERASE TYPE-2 SUBUNIT ALPHA"/>
    <property type="match status" value="1"/>
</dbReference>
<sequence length="345" mass="41819">MNTKLDEDLKKIDNFLNQRDVVLQRRKEGDLSLDSLELAQKILLINPDVATFWAFIKEIYEHYEATSPGMEKLIEIYKKDRAHVEKCMGIHPKSYYLWHHRRWTSERTPQMDWKKELKLCNYLLTLDKRNFHCWNYRRFVVSQLKLSLKEELDFTTFKIEENFSNYSAWHNRSTIVTTFKRGKEMEEKEKQQEKEEQKEEKKQEQVKEEKNKKTEQKKIMEKEFTFKFQEEFEFVQNALYVDPEDQSTWIYLQWLISQSSNEGKLERINTTIQVVEELLEIEPKSKWGNLTHVFLLREKANKVDDEEKQSNLRNHAKEIINKLIKLDPRHTNFYNDFANSNKSFL</sequence>
<comment type="function">
    <text evidence="9">Catalyzes the transfer of a geranyl-geranyl moiety from geranyl-geranyl pyrophosphate to cysteines occuring in specific C-terminal amino acid sequences.</text>
</comment>
<comment type="catalytic activity">
    <reaction evidence="8 9">
        <text>geranylgeranyl diphosphate + L-cysteinyl-[protein] = S-geranylgeranyl-L-cysteinyl-[protein] + diphosphate</text>
        <dbReference type="Rhea" id="RHEA:21240"/>
        <dbReference type="Rhea" id="RHEA-COMP:10131"/>
        <dbReference type="Rhea" id="RHEA-COMP:11537"/>
        <dbReference type="ChEBI" id="CHEBI:29950"/>
        <dbReference type="ChEBI" id="CHEBI:33019"/>
        <dbReference type="ChEBI" id="CHEBI:57533"/>
        <dbReference type="ChEBI" id="CHEBI:86021"/>
        <dbReference type="EC" id="2.5.1.60"/>
    </reaction>
</comment>
<evidence type="ECO:0000313" key="11">
    <source>
        <dbReference type="EMBL" id="KAJ3430181.1"/>
    </source>
</evidence>
<gene>
    <name evidence="11" type="ORF">M0812_23183</name>
</gene>
<evidence type="ECO:0000256" key="10">
    <source>
        <dbReference type="SAM" id="MobiDB-lite"/>
    </source>
</evidence>
<dbReference type="FunFam" id="1.25.40.120:FF:000035">
    <property type="entry name" value="Geranylgeranyl transferase type-2 subunit alpha"/>
    <property type="match status" value="1"/>
</dbReference>
<evidence type="ECO:0000256" key="8">
    <source>
        <dbReference type="ARBA" id="ARBA00047658"/>
    </source>
</evidence>
<name>A0AAV7YNH0_9EUKA</name>
<dbReference type="GO" id="GO:0004663">
    <property type="term" value="F:Rab geranylgeranyltransferase activity"/>
    <property type="evidence" value="ECO:0007669"/>
    <property type="project" value="UniProtKB-UniRule"/>
</dbReference>
<keyword evidence="5 9" id="KW-0808">Transferase</keyword>
<comment type="caution">
    <text evidence="11">The sequence shown here is derived from an EMBL/GenBank/DDBJ whole genome shotgun (WGS) entry which is preliminary data.</text>
</comment>
<evidence type="ECO:0000256" key="5">
    <source>
        <dbReference type="ARBA" id="ARBA00022679"/>
    </source>
</evidence>
<accession>A0AAV7YNH0</accession>
<dbReference type="EC" id="2.5.1.60" evidence="2 9"/>
<feature type="region of interest" description="Disordered" evidence="10">
    <location>
        <begin position="182"/>
        <end position="214"/>
    </location>
</feature>
<evidence type="ECO:0000256" key="9">
    <source>
        <dbReference type="RuleBase" id="RU367120"/>
    </source>
</evidence>
<dbReference type="GO" id="GO:0005968">
    <property type="term" value="C:Rab-protein geranylgeranyltransferase complex"/>
    <property type="evidence" value="ECO:0007669"/>
    <property type="project" value="TreeGrafter"/>
</dbReference>
<dbReference type="GO" id="GO:0097354">
    <property type="term" value="P:prenylation"/>
    <property type="evidence" value="ECO:0007669"/>
    <property type="project" value="UniProtKB-UniRule"/>
</dbReference>
<dbReference type="Proteomes" id="UP001146793">
    <property type="component" value="Unassembled WGS sequence"/>
</dbReference>
<evidence type="ECO:0000313" key="12">
    <source>
        <dbReference type="Proteomes" id="UP001146793"/>
    </source>
</evidence>
<keyword evidence="6" id="KW-0677">Repeat</keyword>
<organism evidence="11 12">
    <name type="scientific">Anaeramoeba flamelloides</name>
    <dbReference type="NCBI Taxonomy" id="1746091"/>
    <lineage>
        <taxon>Eukaryota</taxon>
        <taxon>Metamonada</taxon>
        <taxon>Anaeramoebidae</taxon>
        <taxon>Anaeramoeba</taxon>
    </lineage>
</organism>
<dbReference type="PROSITE" id="PS51147">
    <property type="entry name" value="PFTA"/>
    <property type="match status" value="3"/>
</dbReference>
<evidence type="ECO:0000256" key="7">
    <source>
        <dbReference type="ARBA" id="ARBA00031267"/>
    </source>
</evidence>
<proteinExistence type="inferred from homology"/>
<evidence type="ECO:0000256" key="1">
    <source>
        <dbReference type="ARBA" id="ARBA00006734"/>
    </source>
</evidence>
<evidence type="ECO:0000256" key="6">
    <source>
        <dbReference type="ARBA" id="ARBA00022737"/>
    </source>
</evidence>